<evidence type="ECO:0000313" key="2">
    <source>
        <dbReference type="EMBL" id="PSS00295.1"/>
    </source>
</evidence>
<dbReference type="OrthoDB" id="1931397at2759"/>
<reference evidence="2 3" key="1">
    <citation type="submission" date="2017-07" db="EMBL/GenBank/DDBJ databases">
        <title>An improved, manually edited Actinidia chinensis var. chinensis (kiwifruit) genome highlights the challenges associated with draft genomes and gene prediction in plants.</title>
        <authorList>
            <person name="Pilkington S."/>
            <person name="Crowhurst R."/>
            <person name="Hilario E."/>
            <person name="Nardozza S."/>
            <person name="Fraser L."/>
            <person name="Peng Y."/>
            <person name="Gunaseelan K."/>
            <person name="Simpson R."/>
            <person name="Tahir J."/>
            <person name="Deroles S."/>
            <person name="Templeton K."/>
            <person name="Luo Z."/>
            <person name="Davy M."/>
            <person name="Cheng C."/>
            <person name="Mcneilage M."/>
            <person name="Scaglione D."/>
            <person name="Liu Y."/>
            <person name="Zhang Q."/>
            <person name="Datson P."/>
            <person name="De Silva N."/>
            <person name="Gardiner S."/>
            <person name="Bassett H."/>
            <person name="Chagne D."/>
            <person name="Mccallum J."/>
            <person name="Dzierzon H."/>
            <person name="Deng C."/>
            <person name="Wang Y.-Y."/>
            <person name="Barron N."/>
            <person name="Manako K."/>
            <person name="Bowen J."/>
            <person name="Foster T."/>
            <person name="Erridge Z."/>
            <person name="Tiffin H."/>
            <person name="Waite C."/>
            <person name="Davies K."/>
            <person name="Grierson E."/>
            <person name="Laing W."/>
            <person name="Kirk R."/>
            <person name="Chen X."/>
            <person name="Wood M."/>
            <person name="Montefiori M."/>
            <person name="Brummell D."/>
            <person name="Schwinn K."/>
            <person name="Catanach A."/>
            <person name="Fullerton C."/>
            <person name="Li D."/>
            <person name="Meiyalaghan S."/>
            <person name="Nieuwenhuizen N."/>
            <person name="Read N."/>
            <person name="Prakash R."/>
            <person name="Hunter D."/>
            <person name="Zhang H."/>
            <person name="Mckenzie M."/>
            <person name="Knabel M."/>
            <person name="Harris A."/>
            <person name="Allan A."/>
            <person name="Chen A."/>
            <person name="Janssen B."/>
            <person name="Plunkett B."/>
            <person name="Dwamena C."/>
            <person name="Voogd C."/>
            <person name="Leif D."/>
            <person name="Lafferty D."/>
            <person name="Souleyre E."/>
            <person name="Varkonyi-Gasic E."/>
            <person name="Gambi F."/>
            <person name="Hanley J."/>
            <person name="Yao J.-L."/>
            <person name="Cheung J."/>
            <person name="David K."/>
            <person name="Warren B."/>
            <person name="Marsh K."/>
            <person name="Snowden K."/>
            <person name="Lin-Wang K."/>
            <person name="Brian L."/>
            <person name="Martinez-Sanchez M."/>
            <person name="Wang M."/>
            <person name="Ileperuma N."/>
            <person name="Macnee N."/>
            <person name="Campin R."/>
            <person name="Mcatee P."/>
            <person name="Drummond R."/>
            <person name="Espley R."/>
            <person name="Ireland H."/>
            <person name="Wu R."/>
            <person name="Atkinson R."/>
            <person name="Karunairetnam S."/>
            <person name="Bulley S."/>
            <person name="Chunkath S."/>
            <person name="Hanley Z."/>
            <person name="Storey R."/>
            <person name="Thrimawithana A."/>
            <person name="Thomson S."/>
            <person name="David C."/>
            <person name="Testolin R."/>
        </authorList>
    </citation>
    <scope>NUCLEOTIDE SEQUENCE [LARGE SCALE GENOMIC DNA]</scope>
    <source>
        <strain evidence="3">cv. Red5</strain>
        <tissue evidence="2">Young leaf</tissue>
    </source>
</reference>
<dbReference type="EMBL" id="NKQK01000021">
    <property type="protein sequence ID" value="PSS00295.1"/>
    <property type="molecule type" value="Genomic_DNA"/>
</dbReference>
<evidence type="ECO:0000313" key="3">
    <source>
        <dbReference type="Proteomes" id="UP000241394"/>
    </source>
</evidence>
<dbReference type="Gramene" id="PSS00295">
    <property type="protein sequence ID" value="PSS00295"/>
    <property type="gene ID" value="CEY00_Acc24263"/>
</dbReference>
<organism evidence="2 3">
    <name type="scientific">Actinidia chinensis var. chinensis</name>
    <name type="common">Chinese soft-hair kiwi</name>
    <dbReference type="NCBI Taxonomy" id="1590841"/>
    <lineage>
        <taxon>Eukaryota</taxon>
        <taxon>Viridiplantae</taxon>
        <taxon>Streptophyta</taxon>
        <taxon>Embryophyta</taxon>
        <taxon>Tracheophyta</taxon>
        <taxon>Spermatophyta</taxon>
        <taxon>Magnoliopsida</taxon>
        <taxon>eudicotyledons</taxon>
        <taxon>Gunneridae</taxon>
        <taxon>Pentapetalae</taxon>
        <taxon>asterids</taxon>
        <taxon>Ericales</taxon>
        <taxon>Actinidiaceae</taxon>
        <taxon>Actinidia</taxon>
    </lineage>
</organism>
<keyword evidence="3" id="KW-1185">Reference proteome</keyword>
<dbReference type="OMA" id="EKYCRIH"/>
<reference evidence="3" key="2">
    <citation type="journal article" date="2018" name="BMC Genomics">
        <title>A manually annotated Actinidia chinensis var. chinensis (kiwifruit) genome highlights the challenges associated with draft genomes and gene prediction in plants.</title>
        <authorList>
            <person name="Pilkington S.M."/>
            <person name="Crowhurst R."/>
            <person name="Hilario E."/>
            <person name="Nardozza S."/>
            <person name="Fraser L."/>
            <person name="Peng Y."/>
            <person name="Gunaseelan K."/>
            <person name="Simpson R."/>
            <person name="Tahir J."/>
            <person name="Deroles S.C."/>
            <person name="Templeton K."/>
            <person name="Luo Z."/>
            <person name="Davy M."/>
            <person name="Cheng C."/>
            <person name="McNeilage M."/>
            <person name="Scaglione D."/>
            <person name="Liu Y."/>
            <person name="Zhang Q."/>
            <person name="Datson P."/>
            <person name="De Silva N."/>
            <person name="Gardiner S.E."/>
            <person name="Bassett H."/>
            <person name="Chagne D."/>
            <person name="McCallum J."/>
            <person name="Dzierzon H."/>
            <person name="Deng C."/>
            <person name="Wang Y.Y."/>
            <person name="Barron L."/>
            <person name="Manako K."/>
            <person name="Bowen J."/>
            <person name="Foster T.M."/>
            <person name="Erridge Z.A."/>
            <person name="Tiffin H."/>
            <person name="Waite C.N."/>
            <person name="Davies K.M."/>
            <person name="Grierson E.P."/>
            <person name="Laing W.A."/>
            <person name="Kirk R."/>
            <person name="Chen X."/>
            <person name="Wood M."/>
            <person name="Montefiori M."/>
            <person name="Brummell D.A."/>
            <person name="Schwinn K.E."/>
            <person name="Catanach A."/>
            <person name="Fullerton C."/>
            <person name="Li D."/>
            <person name="Meiyalaghan S."/>
            <person name="Nieuwenhuizen N."/>
            <person name="Read N."/>
            <person name="Prakash R."/>
            <person name="Hunter D."/>
            <person name="Zhang H."/>
            <person name="McKenzie M."/>
            <person name="Knabel M."/>
            <person name="Harris A."/>
            <person name="Allan A.C."/>
            <person name="Gleave A."/>
            <person name="Chen A."/>
            <person name="Janssen B.J."/>
            <person name="Plunkett B."/>
            <person name="Ampomah-Dwamena C."/>
            <person name="Voogd C."/>
            <person name="Leif D."/>
            <person name="Lafferty D."/>
            <person name="Souleyre E.J.F."/>
            <person name="Varkonyi-Gasic E."/>
            <person name="Gambi F."/>
            <person name="Hanley J."/>
            <person name="Yao J.L."/>
            <person name="Cheung J."/>
            <person name="David K.M."/>
            <person name="Warren B."/>
            <person name="Marsh K."/>
            <person name="Snowden K.C."/>
            <person name="Lin-Wang K."/>
            <person name="Brian L."/>
            <person name="Martinez-Sanchez M."/>
            <person name="Wang M."/>
            <person name="Ileperuma N."/>
            <person name="Macnee N."/>
            <person name="Campin R."/>
            <person name="McAtee P."/>
            <person name="Drummond R.S.M."/>
            <person name="Espley R.V."/>
            <person name="Ireland H.S."/>
            <person name="Wu R."/>
            <person name="Atkinson R.G."/>
            <person name="Karunairetnam S."/>
            <person name="Bulley S."/>
            <person name="Chunkath S."/>
            <person name="Hanley Z."/>
            <person name="Storey R."/>
            <person name="Thrimawithana A.H."/>
            <person name="Thomson S."/>
            <person name="David C."/>
            <person name="Testolin R."/>
            <person name="Huang H."/>
            <person name="Hellens R.P."/>
            <person name="Schaffer R.J."/>
        </authorList>
    </citation>
    <scope>NUCLEOTIDE SEQUENCE [LARGE SCALE GENOMIC DNA]</scope>
    <source>
        <strain evidence="3">cv. Red5</strain>
    </source>
</reference>
<dbReference type="InParanoid" id="A0A2R6Q1M3"/>
<feature type="region of interest" description="Disordered" evidence="1">
    <location>
        <begin position="51"/>
        <end position="71"/>
    </location>
</feature>
<dbReference type="GO" id="GO:0016740">
    <property type="term" value="F:transferase activity"/>
    <property type="evidence" value="ECO:0007669"/>
    <property type="project" value="UniProtKB-KW"/>
</dbReference>
<dbReference type="AlphaFoldDB" id="A0A2R6Q1M3"/>
<dbReference type="PANTHER" id="PTHR38386">
    <property type="entry name" value="OS05G0426900 PROTEIN"/>
    <property type="match status" value="1"/>
</dbReference>
<sequence>MNGYSRIKFIGSNKSRSIDFSDLISLPQTFKPTIPNHPSNKKTQQTNQIIINPSSPLQSPPNPKFEHENGERSGVVLTRNSSVSSHRLYAQGNKTTVQSAVKRAFSMRRSSSVTERYCRIHDQCDTLASPLDEDEDEDEEGVGHYTVQARSVRKKKKQSRTGKILKACKGIFGF</sequence>
<name>A0A2R6Q1M3_ACTCC</name>
<keyword evidence="2" id="KW-0808">Transferase</keyword>
<accession>A0A2R6Q1M3</accession>
<evidence type="ECO:0000256" key="1">
    <source>
        <dbReference type="SAM" id="MobiDB-lite"/>
    </source>
</evidence>
<dbReference type="PANTHER" id="PTHR38386:SF6">
    <property type="entry name" value="OS05G0426900 PROTEIN"/>
    <property type="match status" value="1"/>
</dbReference>
<comment type="caution">
    <text evidence="2">The sequence shown here is derived from an EMBL/GenBank/DDBJ whole genome shotgun (WGS) entry which is preliminary data.</text>
</comment>
<dbReference type="Proteomes" id="UP000241394">
    <property type="component" value="Chromosome LG21"/>
</dbReference>
<gene>
    <name evidence="2" type="ORF">CEY00_Acc24263</name>
</gene>
<proteinExistence type="predicted"/>
<protein>
    <submittedName>
        <fullName evidence="2">Phospho-N-acetylmuramoyl-pentapeptide-transferase</fullName>
    </submittedName>
</protein>